<evidence type="ECO:0000256" key="1">
    <source>
        <dbReference type="ARBA" id="ARBA00004123"/>
    </source>
</evidence>
<gene>
    <name evidence="5" type="ORF">APICC_04914</name>
</gene>
<comment type="similarity">
    <text evidence="2">Belongs to the THOC5 family.</text>
</comment>
<evidence type="ECO:0000256" key="3">
    <source>
        <dbReference type="ARBA" id="ARBA00023242"/>
    </source>
</evidence>
<evidence type="ECO:0000256" key="4">
    <source>
        <dbReference type="SAM" id="MobiDB-lite"/>
    </source>
</evidence>
<reference evidence="5 6" key="1">
    <citation type="submission" date="2014-07" db="EMBL/GenBank/DDBJ databases">
        <title>Genomic and transcriptomic analysis on Apis cerana provide comprehensive insights into honey bee biology.</title>
        <authorList>
            <person name="Diao Q."/>
            <person name="Sun L."/>
            <person name="Zheng H."/>
            <person name="Zheng H."/>
            <person name="Xu S."/>
            <person name="Wang S."/>
            <person name="Zeng Z."/>
            <person name="Hu F."/>
            <person name="Su S."/>
            <person name="Wu J."/>
        </authorList>
    </citation>
    <scope>NUCLEOTIDE SEQUENCE [LARGE SCALE GENOMIC DNA]</scope>
    <source>
        <tissue evidence="5">Pupae without intestine</tissue>
    </source>
</reference>
<accession>A0A2A3E2Y0</accession>
<dbReference type="PANTHER" id="PTHR13375">
    <property type="entry name" value="FMS INTERACTING PROTEIN"/>
    <property type="match status" value="1"/>
</dbReference>
<dbReference type="AlphaFoldDB" id="A0A2A3E2Y0"/>
<sequence length="676" mass="77573">MSNFTKSKEMGKEIDSDNTKKRRKSVSGNSGISLKDGDTYKVIISYEEKEAMERLPESDSESFLSTCDNIRRAMNKIAKLKTSGDTNAKDEIRELQIQTSLAFIELKKLNRMEKFRTKFARDSLISSKSSVDSRHLHLQNLLYEVMHLKKEVVKCLQFKSKDELIQLVSEEEFYKEAPENISRPEITKHNPHQLRLARLEWELTQRKQLAALCDELTENKKAVASSIALKQTRLDNLAPQLHSILEASKPLQESLGLLLDKVRQEHNKATLLASPLYVLYAKASAYRDAYDNSIIVKVEGDEEEAKRANNQDGLQESDSDAETISENIIEETPVHKKRHHRLSREARQEEKRTKLLQRHPLNVKIIIKLKNETKLTLQFYYMMFLKVVTVESKLKTDGVTGITTGDMLVSESILRELYPGDLGLESPNPANYYQLNRHNLGQFSSLGLGIPYKWAQRMAGLHFISPDAKEQKLTSCEKTQDSVECVLREIKRRVIARLELCTEIRQLECGNLPIFTTNNNDLLPQKLNTILQKFSTISWSNYCNSVNPIFQEQGLVSSLDIFYEAILRRGNNELIARIAIKPDYPKIAPIFNISINPTVPASIDILRDIEREVNVTWIKPPTLSAQLQRLRACFDIYLESETIVPKEKIFFHPVKGRTRARPYKYLELGGGIFIHR</sequence>
<dbReference type="Pfam" id="PF09766">
    <property type="entry name" value="FmiP_Thoc5"/>
    <property type="match status" value="1"/>
</dbReference>
<dbReference type="GO" id="GO:0000445">
    <property type="term" value="C:THO complex part of transcription export complex"/>
    <property type="evidence" value="ECO:0007669"/>
    <property type="project" value="TreeGrafter"/>
</dbReference>
<dbReference type="InterPro" id="IPR019163">
    <property type="entry name" value="THO_Thoc5"/>
</dbReference>
<dbReference type="PANTHER" id="PTHR13375:SF3">
    <property type="entry name" value="THO COMPLEX SUBUNIT 5 HOMOLOG"/>
    <property type="match status" value="1"/>
</dbReference>
<keyword evidence="6" id="KW-1185">Reference proteome</keyword>
<evidence type="ECO:0000256" key="2">
    <source>
        <dbReference type="ARBA" id="ARBA00008044"/>
    </source>
</evidence>
<proteinExistence type="inferred from homology"/>
<protein>
    <submittedName>
        <fullName evidence="5">THO complex subunit</fullName>
    </submittedName>
</protein>
<dbReference type="GO" id="GO:0003729">
    <property type="term" value="F:mRNA binding"/>
    <property type="evidence" value="ECO:0007669"/>
    <property type="project" value="TreeGrafter"/>
</dbReference>
<dbReference type="OrthoDB" id="20582at2759"/>
<dbReference type="EMBL" id="KZ288409">
    <property type="protein sequence ID" value="PBC26103.1"/>
    <property type="molecule type" value="Genomic_DNA"/>
</dbReference>
<comment type="subcellular location">
    <subcellularLocation>
        <location evidence="1">Nucleus</location>
    </subcellularLocation>
</comment>
<organism evidence="5 6">
    <name type="scientific">Apis cerana cerana</name>
    <name type="common">Oriental honeybee</name>
    <dbReference type="NCBI Taxonomy" id="94128"/>
    <lineage>
        <taxon>Eukaryota</taxon>
        <taxon>Metazoa</taxon>
        <taxon>Ecdysozoa</taxon>
        <taxon>Arthropoda</taxon>
        <taxon>Hexapoda</taxon>
        <taxon>Insecta</taxon>
        <taxon>Pterygota</taxon>
        <taxon>Neoptera</taxon>
        <taxon>Endopterygota</taxon>
        <taxon>Hymenoptera</taxon>
        <taxon>Apocrita</taxon>
        <taxon>Aculeata</taxon>
        <taxon>Apoidea</taxon>
        <taxon>Anthophila</taxon>
        <taxon>Apidae</taxon>
        <taxon>Apis</taxon>
    </lineage>
</organism>
<feature type="region of interest" description="Disordered" evidence="4">
    <location>
        <begin position="1"/>
        <end position="34"/>
    </location>
</feature>
<evidence type="ECO:0000313" key="5">
    <source>
        <dbReference type="EMBL" id="PBC26103.1"/>
    </source>
</evidence>
<name>A0A2A3E2Y0_APICC</name>
<keyword evidence="3" id="KW-0539">Nucleus</keyword>
<dbReference type="STRING" id="94128.A0A2A3E2Y0"/>
<feature type="compositionally biased region" description="Basic and acidic residues" evidence="4">
    <location>
        <begin position="1"/>
        <end position="19"/>
    </location>
</feature>
<dbReference type="GO" id="GO:0006406">
    <property type="term" value="P:mRNA export from nucleus"/>
    <property type="evidence" value="ECO:0007669"/>
    <property type="project" value="TreeGrafter"/>
</dbReference>
<evidence type="ECO:0000313" key="6">
    <source>
        <dbReference type="Proteomes" id="UP000242457"/>
    </source>
</evidence>
<dbReference type="Proteomes" id="UP000242457">
    <property type="component" value="Unassembled WGS sequence"/>
</dbReference>